<evidence type="ECO:0000313" key="1">
    <source>
        <dbReference type="EMBL" id="KAJ2988008.1"/>
    </source>
</evidence>
<keyword evidence="2" id="KW-1185">Reference proteome</keyword>
<evidence type="ECO:0000313" key="2">
    <source>
        <dbReference type="Proteomes" id="UP001143856"/>
    </source>
</evidence>
<dbReference type="Proteomes" id="UP001143856">
    <property type="component" value="Unassembled WGS sequence"/>
</dbReference>
<reference evidence="1" key="1">
    <citation type="submission" date="2022-10" db="EMBL/GenBank/DDBJ databases">
        <title>Genome Sequence of Xylaria curta.</title>
        <authorList>
            <person name="Buettner E."/>
        </authorList>
    </citation>
    <scope>NUCLEOTIDE SEQUENCE</scope>
    <source>
        <strain evidence="1">Babe10</strain>
    </source>
</reference>
<organism evidence="1 2">
    <name type="scientific">Xylaria curta</name>
    <dbReference type="NCBI Taxonomy" id="42375"/>
    <lineage>
        <taxon>Eukaryota</taxon>
        <taxon>Fungi</taxon>
        <taxon>Dikarya</taxon>
        <taxon>Ascomycota</taxon>
        <taxon>Pezizomycotina</taxon>
        <taxon>Sordariomycetes</taxon>
        <taxon>Xylariomycetidae</taxon>
        <taxon>Xylariales</taxon>
        <taxon>Xylariaceae</taxon>
        <taxon>Xylaria</taxon>
    </lineage>
</organism>
<gene>
    <name evidence="1" type="ORF">NUW58_g4203</name>
</gene>
<comment type="caution">
    <text evidence="1">The sequence shown here is derived from an EMBL/GenBank/DDBJ whole genome shotgun (WGS) entry which is preliminary data.</text>
</comment>
<sequence>MVYYTFFDLFRGDFSFSVQGDCVKQNIDLETACKISFDEPDGTVSAYGNVTRSHPLAANPDLAGLGIWLGLTTGILLSALALIFYIREVAYALVRKKGHSKLGFIASGLHTGSGSENDITHTGSDHIPFWTRFYRVLRALVILTADTQSVIALAYGINFGRSGKCTTSAYHYSMGLSTILCACTSITFSVLIVHDYWKAKVAAFLRFSVTAVIFAVQIRFQVYQYYRGFAAEPVGWFFYGKPAGNVDSTVLVPIACFLDPELDPLTGLSNAQIRQVGGRYNSRSQPEIYFSVFVAIIFLLGHLKHWLTPLREWARNRPEDSDRRKVCSNSNSKRVAQPEIVHLGGARVGTAFEALDLPAPDRSKPTERPLTRWAFNPPPPNPPGIGIAIADPEDSPKEIPNSSDLDSDRPLTQWFPHLQPGGEKNKNQPQHLQLRTDYPYGVPDTQPVEEELPSPLSPSSSSTATPNSTMEVSPLRSPVSSPTEFSEMNSSRPVQFPKRSTSLSQASRHAPRLTRRHVGNDDSVKVTEVHLRRTQSNAEIPRSVEWRSPPQLVSLEKFESLPVREASPYDLKTQEPQRGTRHSPQPLMVSQDSQVLPPLTSAPPNAPLPPISATKLAGQGKARDQLHRRGWSSSSDHVNGRSPPRELQEHADEQQPGTEQRLSSRERFWLHRHYRGEAMFLKAWGLEITNEKDREEGRQILRELMEGEAQEEREIQEKRMHYRSGSQSRSSTTTTSSSGRDGVSLDSIAEERLSREFHFHHPTAENRGYRDAAEEKFWRVEQETRDRGLKPRPGLDKHLRTESTDSVLGQYLDLRLSHN</sequence>
<proteinExistence type="predicted"/>
<dbReference type="EMBL" id="JAPDGR010000710">
    <property type="protein sequence ID" value="KAJ2988008.1"/>
    <property type="molecule type" value="Genomic_DNA"/>
</dbReference>
<accession>A0ACC1P8C3</accession>
<protein>
    <submittedName>
        <fullName evidence="1">Uncharacterized protein</fullName>
    </submittedName>
</protein>
<name>A0ACC1P8C3_9PEZI</name>